<evidence type="ECO:0000313" key="1">
    <source>
        <dbReference type="EMBL" id="KAI5657198.1"/>
    </source>
</evidence>
<gene>
    <name evidence="1" type="ORF">M9H77_25991</name>
</gene>
<reference evidence="2" key="1">
    <citation type="journal article" date="2023" name="Nat. Plants">
        <title>Single-cell RNA sequencing provides a high-resolution roadmap for understanding the multicellular compartmentation of specialized metabolism.</title>
        <authorList>
            <person name="Sun S."/>
            <person name="Shen X."/>
            <person name="Li Y."/>
            <person name="Li Y."/>
            <person name="Wang S."/>
            <person name="Li R."/>
            <person name="Zhang H."/>
            <person name="Shen G."/>
            <person name="Guo B."/>
            <person name="Wei J."/>
            <person name="Xu J."/>
            <person name="St-Pierre B."/>
            <person name="Chen S."/>
            <person name="Sun C."/>
        </authorList>
    </citation>
    <scope>NUCLEOTIDE SEQUENCE [LARGE SCALE GENOMIC DNA]</scope>
</reference>
<protein>
    <submittedName>
        <fullName evidence="1">Uncharacterized protein</fullName>
    </submittedName>
</protein>
<organism evidence="1 2">
    <name type="scientific">Catharanthus roseus</name>
    <name type="common">Madagascar periwinkle</name>
    <name type="synonym">Vinca rosea</name>
    <dbReference type="NCBI Taxonomy" id="4058"/>
    <lineage>
        <taxon>Eukaryota</taxon>
        <taxon>Viridiplantae</taxon>
        <taxon>Streptophyta</taxon>
        <taxon>Embryophyta</taxon>
        <taxon>Tracheophyta</taxon>
        <taxon>Spermatophyta</taxon>
        <taxon>Magnoliopsida</taxon>
        <taxon>eudicotyledons</taxon>
        <taxon>Gunneridae</taxon>
        <taxon>Pentapetalae</taxon>
        <taxon>asterids</taxon>
        <taxon>lamiids</taxon>
        <taxon>Gentianales</taxon>
        <taxon>Apocynaceae</taxon>
        <taxon>Rauvolfioideae</taxon>
        <taxon>Vinceae</taxon>
        <taxon>Catharanthinae</taxon>
        <taxon>Catharanthus</taxon>
    </lineage>
</organism>
<dbReference type="EMBL" id="CM044706">
    <property type="protein sequence ID" value="KAI5657198.1"/>
    <property type="molecule type" value="Genomic_DNA"/>
</dbReference>
<comment type="caution">
    <text evidence="1">The sequence shown here is derived from an EMBL/GenBank/DDBJ whole genome shotgun (WGS) entry which is preliminary data.</text>
</comment>
<evidence type="ECO:0000313" key="2">
    <source>
        <dbReference type="Proteomes" id="UP001060085"/>
    </source>
</evidence>
<accession>A0ACC0AB28</accession>
<proteinExistence type="predicted"/>
<keyword evidence="2" id="KW-1185">Reference proteome</keyword>
<dbReference type="Proteomes" id="UP001060085">
    <property type="component" value="Linkage Group LG06"/>
</dbReference>
<sequence>MTTSEYKSLYDVWSSDAFKKKQEVAQRNVLQEHDGRGPGKYTGGSRRLHNQSCTSYCISKRDNASTYDEPKANVECLHIENCSPMPTDEQLMFEATDGSNKGHVYDFGSQSAAITTERRKVSSSSSLVSLVTFVAAHDAWIEREKRLWEIHVAGTGQVSRLHDLIRLSVSCAARFGTHFVLSFPYDG</sequence>
<name>A0ACC0AB28_CATRO</name>